<keyword evidence="2" id="KW-1185">Reference proteome</keyword>
<protein>
    <submittedName>
        <fullName evidence="1">Uncharacterized protein</fullName>
    </submittedName>
</protein>
<organism evidence="1 2">
    <name type="scientific">Lithohypha guttulata</name>
    <dbReference type="NCBI Taxonomy" id="1690604"/>
    <lineage>
        <taxon>Eukaryota</taxon>
        <taxon>Fungi</taxon>
        <taxon>Dikarya</taxon>
        <taxon>Ascomycota</taxon>
        <taxon>Pezizomycotina</taxon>
        <taxon>Eurotiomycetes</taxon>
        <taxon>Chaetothyriomycetidae</taxon>
        <taxon>Chaetothyriales</taxon>
        <taxon>Trichomeriaceae</taxon>
        <taxon>Lithohypha</taxon>
    </lineage>
</organism>
<name>A0ABR0KMU6_9EURO</name>
<comment type="caution">
    <text evidence="1">The sequence shown here is derived from an EMBL/GenBank/DDBJ whole genome shotgun (WGS) entry which is preliminary data.</text>
</comment>
<gene>
    <name evidence="1" type="ORF">LTR24_001277</name>
</gene>
<evidence type="ECO:0000313" key="2">
    <source>
        <dbReference type="Proteomes" id="UP001345013"/>
    </source>
</evidence>
<reference evidence="1 2" key="1">
    <citation type="submission" date="2023-08" db="EMBL/GenBank/DDBJ databases">
        <title>Black Yeasts Isolated from many extreme environments.</title>
        <authorList>
            <person name="Coleine C."/>
            <person name="Stajich J.E."/>
            <person name="Selbmann L."/>
        </authorList>
    </citation>
    <scope>NUCLEOTIDE SEQUENCE [LARGE SCALE GENOMIC DNA]</scope>
    <source>
        <strain evidence="1 2">CCFEE 5885</strain>
    </source>
</reference>
<evidence type="ECO:0000313" key="1">
    <source>
        <dbReference type="EMBL" id="KAK5099618.1"/>
    </source>
</evidence>
<proteinExistence type="predicted"/>
<sequence length="313" mass="36073">MDWVPEAVGVLHFVIEGSLSILFRTLTLDCLYTWNATRQAVDRAPAALVNLITKVQNTVTGFTLPSLLHPFNAMWPMSQVLLTGAWRLPEDRVLQEWAERFTNVDVEQDEFLEQVMLELHALAKHKPWLPRRKLKAARRRMRKLGLIPRQQNAVNRNNALLLPAKRSALDPDAMETLWVREANNIVANNPHLMAVTQERLFRQYMLQDFSDYIKEEGTKDLGEVKQAMLAIDWWKKGSIFRQANRSDRLKRTGIDDDDLKTDDPKIGREIADEQPVRRMPTREVKKPKRDTYTDLLGKLTISCGRVGLVSIVI</sequence>
<accession>A0ABR0KMU6</accession>
<dbReference type="Proteomes" id="UP001345013">
    <property type="component" value="Unassembled WGS sequence"/>
</dbReference>
<dbReference type="EMBL" id="JAVRRG010000009">
    <property type="protein sequence ID" value="KAK5099618.1"/>
    <property type="molecule type" value="Genomic_DNA"/>
</dbReference>